<keyword evidence="2" id="KW-1185">Reference proteome</keyword>
<organism evidence="1">
    <name type="scientific">Oryza meridionalis</name>
    <dbReference type="NCBI Taxonomy" id="40149"/>
    <lineage>
        <taxon>Eukaryota</taxon>
        <taxon>Viridiplantae</taxon>
        <taxon>Streptophyta</taxon>
        <taxon>Embryophyta</taxon>
        <taxon>Tracheophyta</taxon>
        <taxon>Spermatophyta</taxon>
        <taxon>Magnoliopsida</taxon>
        <taxon>Liliopsida</taxon>
        <taxon>Poales</taxon>
        <taxon>Poaceae</taxon>
        <taxon>BOP clade</taxon>
        <taxon>Oryzoideae</taxon>
        <taxon>Oryzeae</taxon>
        <taxon>Oryzinae</taxon>
        <taxon>Oryza</taxon>
    </lineage>
</organism>
<dbReference type="EnsemblPlants" id="OMERI05G05830.1">
    <property type="protein sequence ID" value="OMERI05G05830.1"/>
    <property type="gene ID" value="OMERI05G05830"/>
</dbReference>
<dbReference type="Gramene" id="OMERI05G05830.1">
    <property type="protein sequence ID" value="OMERI05G05830.1"/>
    <property type="gene ID" value="OMERI05G05830"/>
</dbReference>
<evidence type="ECO:0000313" key="2">
    <source>
        <dbReference type="Proteomes" id="UP000008021"/>
    </source>
</evidence>
<name>A0A0E0DN56_9ORYZ</name>
<evidence type="ECO:0000313" key="1">
    <source>
        <dbReference type="EnsemblPlants" id="OMERI05G05830.1"/>
    </source>
</evidence>
<reference evidence="1" key="1">
    <citation type="submission" date="2015-04" db="UniProtKB">
        <authorList>
            <consortium name="EnsemblPlants"/>
        </authorList>
    </citation>
    <scope>IDENTIFICATION</scope>
</reference>
<sequence>MTHGGIPAHGFLSLSPLFFSPLSPDVVHCPSPELMRLLLCHVDRLSVVLVAAEFVFTEPHSKCLMLRLHLRGEFLHGSSGVTLEQGHAVEFTIHDRLYDVCAMARAWARLLLRVALTDEGGIGDDGFRSTPGKRKPISMPLASPVGFLEGSWRGDQGGADGVVARPNLVHGG</sequence>
<dbReference type="HOGENOM" id="CLU_132898_0_0_1"/>
<protein>
    <submittedName>
        <fullName evidence="1">Uncharacterized protein</fullName>
    </submittedName>
</protein>
<dbReference type="STRING" id="40149.A0A0E0DN56"/>
<accession>A0A0E0DN56</accession>
<reference evidence="1" key="2">
    <citation type="submission" date="2018-05" db="EMBL/GenBank/DDBJ databases">
        <title>OmerRS3 (Oryza meridionalis Reference Sequence Version 3).</title>
        <authorList>
            <person name="Zhang J."/>
            <person name="Kudrna D."/>
            <person name="Lee S."/>
            <person name="Talag J."/>
            <person name="Welchert J."/>
            <person name="Wing R.A."/>
        </authorList>
    </citation>
    <scope>NUCLEOTIDE SEQUENCE [LARGE SCALE GENOMIC DNA]</scope>
    <source>
        <strain evidence="1">cv. OR44</strain>
    </source>
</reference>
<proteinExistence type="predicted"/>
<dbReference type="Proteomes" id="UP000008021">
    <property type="component" value="Chromosome 5"/>
</dbReference>
<dbReference type="AlphaFoldDB" id="A0A0E0DN56"/>